<dbReference type="InterPro" id="IPR011538">
    <property type="entry name" value="Nuo51_FMN-bd"/>
</dbReference>
<dbReference type="Pfam" id="PF12838">
    <property type="entry name" value="Fer4_7"/>
    <property type="match status" value="1"/>
</dbReference>
<keyword evidence="5" id="KW-1278">Translocase</keyword>
<comment type="subcellular location">
    <subcellularLocation>
        <location evidence="5">Cell inner membrane</location>
        <topology evidence="5">Peripheral membrane protein</topology>
    </subcellularLocation>
</comment>
<keyword evidence="5" id="KW-0677">Repeat</keyword>
<dbReference type="STRING" id="118101.ATN01_00565"/>
<evidence type="ECO:0000313" key="7">
    <source>
        <dbReference type="EMBL" id="ANZ22353.1"/>
    </source>
</evidence>
<reference evidence="7 8" key="1">
    <citation type="submission" date="2015-11" db="EMBL/GenBank/DDBJ databases">
        <title>The complete genome of Buchnera aphidicola from Diuraphis noxia biotype SAM.</title>
        <authorList>
            <person name="Burger N.F.V."/>
            <person name="Oberholster A.-M."/>
        </authorList>
    </citation>
    <scope>NUCLEOTIDE SEQUENCE [LARGE SCALE GENOMIC DNA]</scope>
    <source>
        <strain evidence="7">SAM</strain>
    </source>
</reference>
<dbReference type="Proteomes" id="UP000093070">
    <property type="component" value="Chromosome"/>
</dbReference>
<keyword evidence="5" id="KW-0997">Cell inner membrane</keyword>
<keyword evidence="1 5" id="KW-0004">4Fe-4S</keyword>
<dbReference type="PROSITE" id="PS51379">
    <property type="entry name" value="4FE4S_FER_2"/>
    <property type="match status" value="2"/>
</dbReference>
<dbReference type="NCBIfam" id="TIGR01945">
    <property type="entry name" value="rnfC"/>
    <property type="match status" value="1"/>
</dbReference>
<dbReference type="Gene3D" id="3.40.50.11540">
    <property type="entry name" value="NADH-ubiquinone oxidoreductase 51kDa subunit"/>
    <property type="match status" value="1"/>
</dbReference>
<feature type="binding site" evidence="5">
    <location>
        <position position="337"/>
    </location>
    <ligand>
        <name>[4Fe-4S] cluster</name>
        <dbReference type="ChEBI" id="CHEBI:49883"/>
        <label>1</label>
    </ligand>
</feature>
<keyword evidence="5" id="KW-0472">Membrane</keyword>
<dbReference type="GO" id="GO:0005886">
    <property type="term" value="C:plasma membrane"/>
    <property type="evidence" value="ECO:0007669"/>
    <property type="project" value="UniProtKB-SubCell"/>
</dbReference>
<gene>
    <name evidence="5" type="primary">rnfC</name>
    <name evidence="7" type="ORF">ATN01_00565</name>
</gene>
<dbReference type="PANTHER" id="PTHR43034">
    <property type="entry name" value="ION-TRANSLOCATING OXIDOREDUCTASE COMPLEX SUBUNIT C"/>
    <property type="match status" value="1"/>
</dbReference>
<dbReference type="HAMAP" id="MF_00461">
    <property type="entry name" value="RsxC_RnfC"/>
    <property type="match status" value="1"/>
</dbReference>
<dbReference type="PANTHER" id="PTHR43034:SF2">
    <property type="entry name" value="ION-TRANSLOCATING OXIDOREDUCTASE COMPLEX SUBUNIT C"/>
    <property type="match status" value="1"/>
</dbReference>
<dbReference type="InterPro" id="IPR017900">
    <property type="entry name" value="4Fe4S_Fe_S_CS"/>
</dbReference>
<dbReference type="SUPFAM" id="SSF46548">
    <property type="entry name" value="alpha-helical ferredoxin"/>
    <property type="match status" value="1"/>
</dbReference>
<feature type="binding site" evidence="5">
    <location>
        <position position="331"/>
    </location>
    <ligand>
        <name>[4Fe-4S] cluster</name>
        <dbReference type="ChEBI" id="CHEBI:49883"/>
        <label>1</label>
    </ligand>
</feature>
<dbReference type="Pfam" id="PF01512">
    <property type="entry name" value="Complex1_51K"/>
    <property type="match status" value="1"/>
</dbReference>
<comment type="subunit">
    <text evidence="5">The complex is composed of six subunits: RnfA, RnfB, RnfC, RnfD, RnfE and RnfG.</text>
</comment>
<dbReference type="PATRIC" id="fig|118101.4.peg.107"/>
<keyword evidence="5" id="KW-0249">Electron transport</keyword>
<dbReference type="Gene3D" id="3.30.70.20">
    <property type="match status" value="1"/>
</dbReference>
<accession>A0A1B2H803</accession>
<dbReference type="GO" id="GO:0046872">
    <property type="term" value="F:metal ion binding"/>
    <property type="evidence" value="ECO:0007669"/>
    <property type="project" value="UniProtKB-KW"/>
</dbReference>
<evidence type="ECO:0000256" key="3">
    <source>
        <dbReference type="ARBA" id="ARBA00023004"/>
    </source>
</evidence>
<organism evidence="7 8">
    <name type="scientific">Buchnera aphidicola subsp. Diuraphis noxia</name>
    <dbReference type="NCBI Taxonomy" id="118101"/>
    <lineage>
        <taxon>Bacteria</taxon>
        <taxon>Pseudomonadati</taxon>
        <taxon>Pseudomonadota</taxon>
        <taxon>Gammaproteobacteria</taxon>
        <taxon>Enterobacterales</taxon>
        <taxon>Erwiniaceae</taxon>
        <taxon>Buchnera</taxon>
    </lineage>
</organism>
<comment type="function">
    <text evidence="5">Part of a membrane-bound complex that couples electron transfer with translocation of ions across the membrane.</text>
</comment>
<feature type="binding site" evidence="5">
    <location>
        <position position="373"/>
    </location>
    <ligand>
        <name>[4Fe-4S] cluster</name>
        <dbReference type="ChEBI" id="CHEBI:49883"/>
        <label>2</label>
    </ligand>
</feature>
<feature type="binding site" evidence="5">
    <location>
        <position position="370"/>
    </location>
    <ligand>
        <name>[4Fe-4S] cluster</name>
        <dbReference type="ChEBI" id="CHEBI:49883"/>
        <label>2</label>
    </ligand>
</feature>
<sequence>MIKGNFSDKQIRVKVNQKILRGQPLIFGNDNIVPVHSPTSGWIKDISFSSDFTENKKKILKIVVVPDYLDQWIRLKPIQNYKQYTSEKLIKKIYQSGVVGLGGAEFSSAKKLMLAMNKAHTLIVNAVESEPYITADYCLINNHFSDILIGCKIICWINSIKIVLIAIQEDKIESILKISHLIKNDSLFKICIIKKKYPGGSSKILVKALTGQEIPYNQHSIDIGYLVFNVATIYAIKQSVIDGKPLTERIITILSDRDFLSGNFWTRIGTPIKHFLSNQVDEKNLDLSVYLGGPFMGKKINNLNYSILKTNNFIFFRFNTIQYKNTINYHCIRCDYCSNVCPVNLLPQQIYLYAKNNIHEKTRKYNVLDCIECKACEKVCPSYIPLVKFFTEEKNILKNINIEKNFKKSSFLRFKKREERLLAQKKFINNKDKYLLNENKTKSMHVKHQYINIAEKNQRKEIVAAAIARIKQKQ</sequence>
<evidence type="ECO:0000256" key="5">
    <source>
        <dbReference type="HAMAP-Rule" id="MF_00461"/>
    </source>
</evidence>
<evidence type="ECO:0000259" key="6">
    <source>
        <dbReference type="PROSITE" id="PS51379"/>
    </source>
</evidence>
<dbReference type="EMBL" id="CP013259">
    <property type="protein sequence ID" value="ANZ22353.1"/>
    <property type="molecule type" value="Genomic_DNA"/>
</dbReference>
<dbReference type="EC" id="7.-.-.-" evidence="5"/>
<keyword evidence="4 5" id="KW-0411">Iron-sulfur</keyword>
<dbReference type="GO" id="GO:0009055">
    <property type="term" value="F:electron transfer activity"/>
    <property type="evidence" value="ECO:0007669"/>
    <property type="project" value="InterPro"/>
</dbReference>
<dbReference type="InterPro" id="IPR017896">
    <property type="entry name" value="4Fe4S_Fe-S-bd"/>
</dbReference>
<evidence type="ECO:0000256" key="1">
    <source>
        <dbReference type="ARBA" id="ARBA00022485"/>
    </source>
</evidence>
<protein>
    <recommendedName>
        <fullName evidence="5">Ion-translocating oxidoreductase complex subunit C</fullName>
        <ecNumber evidence="5">7.-.-.-</ecNumber>
    </recommendedName>
    <alternativeName>
        <fullName evidence="5">Rnf electron transport complex subunit C</fullName>
    </alternativeName>
</protein>
<dbReference type="GO" id="GO:0022900">
    <property type="term" value="P:electron transport chain"/>
    <property type="evidence" value="ECO:0007669"/>
    <property type="project" value="UniProtKB-UniRule"/>
</dbReference>
<evidence type="ECO:0000256" key="2">
    <source>
        <dbReference type="ARBA" id="ARBA00022723"/>
    </source>
</evidence>
<dbReference type="NCBIfam" id="NF003454">
    <property type="entry name" value="PRK05035.1"/>
    <property type="match status" value="1"/>
</dbReference>
<evidence type="ECO:0000313" key="8">
    <source>
        <dbReference type="Proteomes" id="UP000093070"/>
    </source>
</evidence>
<feature type="domain" description="4Fe-4S ferredoxin-type" evidence="6">
    <location>
        <begin position="323"/>
        <end position="351"/>
    </location>
</feature>
<feature type="binding site" evidence="5">
    <location>
        <position position="341"/>
    </location>
    <ligand>
        <name>[4Fe-4S] cluster</name>
        <dbReference type="ChEBI" id="CHEBI:49883"/>
        <label>2</label>
    </ligand>
</feature>
<keyword evidence="5" id="KW-0813">Transport</keyword>
<proteinExistence type="inferred from homology"/>
<evidence type="ECO:0000256" key="4">
    <source>
        <dbReference type="ARBA" id="ARBA00023014"/>
    </source>
</evidence>
<comment type="cofactor">
    <cofactor evidence="5">
        <name>[4Fe-4S] cluster</name>
        <dbReference type="ChEBI" id="CHEBI:49883"/>
    </cofactor>
    <text evidence="5">Binds 2 [4Fe-4S] clusters per subunit.</text>
</comment>
<name>A0A1B2H803_BUCDN</name>
<dbReference type="SUPFAM" id="SSF142019">
    <property type="entry name" value="Nqo1 FMN-binding domain-like"/>
    <property type="match status" value="1"/>
</dbReference>
<dbReference type="AlphaFoldDB" id="A0A1B2H803"/>
<dbReference type="PROSITE" id="PS00198">
    <property type="entry name" value="4FE4S_FER_1"/>
    <property type="match status" value="2"/>
</dbReference>
<keyword evidence="5" id="KW-1003">Cell membrane</keyword>
<dbReference type="GO" id="GO:0051539">
    <property type="term" value="F:4 iron, 4 sulfur cluster binding"/>
    <property type="evidence" value="ECO:0007669"/>
    <property type="project" value="UniProtKB-KW"/>
</dbReference>
<feature type="binding site" evidence="5">
    <location>
        <position position="376"/>
    </location>
    <ligand>
        <name>[4Fe-4S] cluster</name>
        <dbReference type="ChEBI" id="CHEBI:49883"/>
        <label>2</label>
    </ligand>
</feature>
<feature type="domain" description="4Fe-4S ferredoxin-type" evidence="6">
    <location>
        <begin position="361"/>
        <end position="390"/>
    </location>
</feature>
<keyword evidence="2 5" id="KW-0479">Metal-binding</keyword>
<feature type="binding site" evidence="5">
    <location>
        <position position="380"/>
    </location>
    <ligand>
        <name>[4Fe-4S] cluster</name>
        <dbReference type="ChEBI" id="CHEBI:49883"/>
        <label>1</label>
    </ligand>
</feature>
<dbReference type="OrthoDB" id="9767754at2"/>
<dbReference type="InterPro" id="IPR010208">
    <property type="entry name" value="Ion_transpt_RnfC/RsxC"/>
</dbReference>
<keyword evidence="3 5" id="KW-0408">Iron</keyword>
<comment type="similarity">
    <text evidence="5">Belongs to the 4Fe4S bacterial-type ferredoxin family. RnfC subfamily.</text>
</comment>
<dbReference type="InterPro" id="IPR037225">
    <property type="entry name" value="Nuo51_FMN-bd_sf"/>
</dbReference>
<feature type="binding site" evidence="5">
    <location>
        <position position="334"/>
    </location>
    <ligand>
        <name>[4Fe-4S] cluster</name>
        <dbReference type="ChEBI" id="CHEBI:49883"/>
        <label>1</label>
    </ligand>
</feature>